<reference evidence="1 2" key="1">
    <citation type="journal article" date="2019" name="Emerg. Microbes Infect.">
        <title>Comprehensive subspecies identification of 175 nontuberculous mycobacteria species based on 7547 genomic profiles.</title>
        <authorList>
            <person name="Matsumoto Y."/>
            <person name="Kinjo T."/>
            <person name="Motooka D."/>
            <person name="Nabeya D."/>
            <person name="Jung N."/>
            <person name="Uechi K."/>
            <person name="Horii T."/>
            <person name="Iida T."/>
            <person name="Fujita J."/>
            <person name="Nakamura S."/>
        </authorList>
    </citation>
    <scope>NUCLEOTIDE SEQUENCE [LARGE SCALE GENOMIC DNA]</scope>
    <source>
        <strain evidence="1 2">JCM 6396</strain>
    </source>
</reference>
<dbReference type="Pfam" id="PF06013">
    <property type="entry name" value="WXG100"/>
    <property type="match status" value="1"/>
</dbReference>
<evidence type="ECO:0000313" key="1">
    <source>
        <dbReference type="EMBL" id="BBX18446.1"/>
    </source>
</evidence>
<evidence type="ECO:0000313" key="2">
    <source>
        <dbReference type="Proteomes" id="UP000467006"/>
    </source>
</evidence>
<protein>
    <submittedName>
        <fullName evidence="1">ESAT-6-like protein</fullName>
    </submittedName>
</protein>
<gene>
    <name evidence="1" type="ORF">MDUV_33060</name>
</gene>
<dbReference type="KEGG" id="mdu:MDUV_33060"/>
<dbReference type="AlphaFoldDB" id="A0A7I7K2T0"/>
<dbReference type="Proteomes" id="UP000467006">
    <property type="component" value="Chromosome"/>
</dbReference>
<dbReference type="Gene3D" id="1.10.287.1060">
    <property type="entry name" value="ESAT-6-like"/>
    <property type="match status" value="1"/>
</dbReference>
<organism evidence="1 2">
    <name type="scientific">Mycolicibacterium duvalii</name>
    <dbReference type="NCBI Taxonomy" id="39688"/>
    <lineage>
        <taxon>Bacteria</taxon>
        <taxon>Bacillati</taxon>
        <taxon>Actinomycetota</taxon>
        <taxon>Actinomycetes</taxon>
        <taxon>Mycobacteriales</taxon>
        <taxon>Mycobacteriaceae</taxon>
        <taxon>Mycolicibacterium</taxon>
    </lineage>
</organism>
<proteinExistence type="predicted"/>
<sequence>MSTPAMPPPTGSTALTTDLELMVAIAGKTDARNEELRAMLGSFITAMSSVPASVWGGVAAARFREVVERWNGESVRLHAALARIAETIRDNERILREVAETHSQRIGSVAAAL</sequence>
<dbReference type="EMBL" id="AP022563">
    <property type="protein sequence ID" value="BBX18446.1"/>
    <property type="molecule type" value="Genomic_DNA"/>
</dbReference>
<dbReference type="InterPro" id="IPR010310">
    <property type="entry name" value="T7SS_ESAT-6-like"/>
</dbReference>
<keyword evidence="2" id="KW-1185">Reference proteome</keyword>
<accession>A0A7I7K2T0</accession>
<dbReference type="InterPro" id="IPR036689">
    <property type="entry name" value="ESAT-6-like_sf"/>
</dbReference>
<dbReference type="SUPFAM" id="SSF140453">
    <property type="entry name" value="EsxAB dimer-like"/>
    <property type="match status" value="1"/>
</dbReference>
<name>A0A7I7K2T0_9MYCO</name>